<keyword evidence="10" id="KW-0539">Nucleus</keyword>
<evidence type="ECO:0000256" key="11">
    <source>
        <dbReference type="RuleBase" id="RU368001"/>
    </source>
</evidence>
<feature type="region of interest" description="Disordered" evidence="13">
    <location>
        <begin position="1341"/>
        <end position="1365"/>
    </location>
</feature>
<keyword evidence="9 11" id="KW-0234">DNA repair</keyword>
<name>A0AAP0C0R3_9ASPA</name>
<dbReference type="PROSITE" id="PS51413">
    <property type="entry name" value="DBINO"/>
    <property type="match status" value="1"/>
</dbReference>
<dbReference type="SMART" id="SM00490">
    <property type="entry name" value="HELICc"/>
    <property type="match status" value="1"/>
</dbReference>
<dbReference type="FunFam" id="3.40.50.10810:FF:000006">
    <property type="entry name" value="Putative DNA helicase INO80"/>
    <property type="match status" value="1"/>
</dbReference>
<dbReference type="SMART" id="SM00487">
    <property type="entry name" value="DEXDc"/>
    <property type="match status" value="1"/>
</dbReference>
<gene>
    <name evidence="17" type="primary">INO80</name>
    <name evidence="17" type="ORF">KSP39_PZI001417</name>
</gene>
<dbReference type="InterPro" id="IPR027417">
    <property type="entry name" value="P-loop_NTPase"/>
</dbReference>
<dbReference type="InterPro" id="IPR049730">
    <property type="entry name" value="SNF2/RAD54-like_C"/>
</dbReference>
<reference evidence="17 18" key="1">
    <citation type="journal article" date="2022" name="Nat. Plants">
        <title>Genomes of leafy and leafless Platanthera orchids illuminate the evolution of mycoheterotrophy.</title>
        <authorList>
            <person name="Li M.H."/>
            <person name="Liu K.W."/>
            <person name="Li Z."/>
            <person name="Lu H.C."/>
            <person name="Ye Q.L."/>
            <person name="Zhang D."/>
            <person name="Wang J.Y."/>
            <person name="Li Y.F."/>
            <person name="Zhong Z.M."/>
            <person name="Liu X."/>
            <person name="Yu X."/>
            <person name="Liu D.K."/>
            <person name="Tu X.D."/>
            <person name="Liu B."/>
            <person name="Hao Y."/>
            <person name="Liao X.Y."/>
            <person name="Jiang Y.T."/>
            <person name="Sun W.H."/>
            <person name="Chen J."/>
            <person name="Chen Y.Q."/>
            <person name="Ai Y."/>
            <person name="Zhai J.W."/>
            <person name="Wu S.S."/>
            <person name="Zhou Z."/>
            <person name="Hsiao Y.Y."/>
            <person name="Wu W.L."/>
            <person name="Chen Y.Y."/>
            <person name="Lin Y.F."/>
            <person name="Hsu J.L."/>
            <person name="Li C.Y."/>
            <person name="Wang Z.W."/>
            <person name="Zhao X."/>
            <person name="Zhong W.Y."/>
            <person name="Ma X.K."/>
            <person name="Ma L."/>
            <person name="Huang J."/>
            <person name="Chen G.Z."/>
            <person name="Huang M.Z."/>
            <person name="Huang L."/>
            <person name="Peng D.H."/>
            <person name="Luo Y.B."/>
            <person name="Zou S.Q."/>
            <person name="Chen S.P."/>
            <person name="Lan S."/>
            <person name="Tsai W.C."/>
            <person name="Van de Peer Y."/>
            <person name="Liu Z.J."/>
        </authorList>
    </citation>
    <scope>NUCLEOTIDE SEQUENCE [LARGE SCALE GENOMIC DNA]</scope>
    <source>
        <strain evidence="17">Lor287</strain>
    </source>
</reference>
<protein>
    <recommendedName>
        <fullName evidence="3 11">Chromatin-remodeling ATPase INO80</fullName>
        <ecNumber evidence="11">3.6.4.-</ecNumber>
    </recommendedName>
</protein>
<dbReference type="InterPro" id="IPR014001">
    <property type="entry name" value="Helicase_ATP-bd"/>
</dbReference>
<feature type="compositionally biased region" description="Basic and acidic residues" evidence="13">
    <location>
        <begin position="1545"/>
        <end position="1563"/>
    </location>
</feature>
<dbReference type="EC" id="3.6.4.-" evidence="11"/>
<keyword evidence="8 11" id="KW-0238">DNA-binding</keyword>
<organism evidence="17 18">
    <name type="scientific">Platanthera zijinensis</name>
    <dbReference type="NCBI Taxonomy" id="2320716"/>
    <lineage>
        <taxon>Eukaryota</taxon>
        <taxon>Viridiplantae</taxon>
        <taxon>Streptophyta</taxon>
        <taxon>Embryophyta</taxon>
        <taxon>Tracheophyta</taxon>
        <taxon>Spermatophyta</taxon>
        <taxon>Magnoliopsida</taxon>
        <taxon>Liliopsida</taxon>
        <taxon>Asparagales</taxon>
        <taxon>Orchidaceae</taxon>
        <taxon>Orchidoideae</taxon>
        <taxon>Orchideae</taxon>
        <taxon>Orchidinae</taxon>
        <taxon>Platanthera</taxon>
    </lineage>
</organism>
<dbReference type="Pfam" id="PF00271">
    <property type="entry name" value="Helicase_C"/>
    <property type="match status" value="1"/>
</dbReference>
<dbReference type="Proteomes" id="UP001418222">
    <property type="component" value="Unassembled WGS sequence"/>
</dbReference>
<dbReference type="GO" id="GO:0006338">
    <property type="term" value="P:chromatin remodeling"/>
    <property type="evidence" value="ECO:0007669"/>
    <property type="project" value="UniProtKB-UniRule"/>
</dbReference>
<evidence type="ECO:0000256" key="9">
    <source>
        <dbReference type="ARBA" id="ARBA00023204"/>
    </source>
</evidence>
<dbReference type="PANTHER" id="PTHR45685">
    <property type="entry name" value="HELICASE SRCAP-RELATED"/>
    <property type="match status" value="1"/>
</dbReference>
<dbReference type="PROSITE" id="PS51192">
    <property type="entry name" value="HELICASE_ATP_BIND_1"/>
    <property type="match status" value="1"/>
</dbReference>
<evidence type="ECO:0000256" key="3">
    <source>
        <dbReference type="ARBA" id="ARBA00019805"/>
    </source>
</evidence>
<dbReference type="Pfam" id="PF00176">
    <property type="entry name" value="SNF2-rel_dom"/>
    <property type="match status" value="1"/>
</dbReference>
<feature type="region of interest" description="Disordered" evidence="13">
    <location>
        <begin position="1473"/>
        <end position="1500"/>
    </location>
</feature>
<evidence type="ECO:0000256" key="2">
    <source>
        <dbReference type="ARBA" id="ARBA00007025"/>
    </source>
</evidence>
<keyword evidence="18" id="KW-1185">Reference proteome</keyword>
<evidence type="ECO:0000256" key="13">
    <source>
        <dbReference type="SAM" id="MobiDB-lite"/>
    </source>
</evidence>
<evidence type="ECO:0000259" key="16">
    <source>
        <dbReference type="PROSITE" id="PS51413"/>
    </source>
</evidence>
<dbReference type="PROSITE" id="PS51194">
    <property type="entry name" value="HELICASE_CTER"/>
    <property type="match status" value="1"/>
</dbReference>
<dbReference type="SUPFAM" id="SSF52540">
    <property type="entry name" value="P-loop containing nucleoside triphosphate hydrolases"/>
    <property type="match status" value="2"/>
</dbReference>
<comment type="subcellular location">
    <subcellularLocation>
        <location evidence="1 11">Nucleus</location>
    </subcellularLocation>
</comment>
<feature type="compositionally biased region" description="Low complexity" evidence="13">
    <location>
        <begin position="1533"/>
        <end position="1544"/>
    </location>
</feature>
<feature type="region of interest" description="Disordered" evidence="13">
    <location>
        <begin position="1513"/>
        <end position="1569"/>
    </location>
</feature>
<accession>A0AAP0C0R3</accession>
<dbReference type="Gene3D" id="3.40.50.300">
    <property type="entry name" value="P-loop containing nucleotide triphosphate hydrolases"/>
    <property type="match status" value="1"/>
</dbReference>
<evidence type="ECO:0000256" key="7">
    <source>
        <dbReference type="ARBA" id="ARBA00022840"/>
    </source>
</evidence>
<comment type="caution">
    <text evidence="17">The sequence shown here is derived from an EMBL/GenBank/DDBJ whole genome shotgun (WGS) entry which is preliminary data.</text>
</comment>
<dbReference type="GO" id="GO:0003677">
    <property type="term" value="F:DNA binding"/>
    <property type="evidence" value="ECO:0007669"/>
    <property type="project" value="UniProtKB-UniRule"/>
</dbReference>
<keyword evidence="4" id="KW-0547">Nucleotide-binding</keyword>
<evidence type="ECO:0000259" key="15">
    <source>
        <dbReference type="PROSITE" id="PS51194"/>
    </source>
</evidence>
<evidence type="ECO:0000256" key="5">
    <source>
        <dbReference type="ARBA" id="ARBA00022763"/>
    </source>
</evidence>
<proteinExistence type="inferred from homology"/>
<comment type="catalytic activity">
    <reaction evidence="11">
        <text>ATP + H2O = ADP + phosphate + H(+)</text>
        <dbReference type="Rhea" id="RHEA:13065"/>
        <dbReference type="ChEBI" id="CHEBI:15377"/>
        <dbReference type="ChEBI" id="CHEBI:15378"/>
        <dbReference type="ChEBI" id="CHEBI:30616"/>
        <dbReference type="ChEBI" id="CHEBI:43474"/>
        <dbReference type="ChEBI" id="CHEBI:456216"/>
    </reaction>
</comment>
<evidence type="ECO:0000256" key="4">
    <source>
        <dbReference type="ARBA" id="ARBA00022741"/>
    </source>
</evidence>
<evidence type="ECO:0000256" key="6">
    <source>
        <dbReference type="ARBA" id="ARBA00022801"/>
    </source>
</evidence>
<dbReference type="InterPro" id="IPR001650">
    <property type="entry name" value="Helicase_C-like"/>
</dbReference>
<keyword evidence="6 11" id="KW-0378">Hydrolase</keyword>
<dbReference type="PANTHER" id="PTHR45685:SF2">
    <property type="entry name" value="CHROMATIN-REMODELING ATPASE INO80"/>
    <property type="match status" value="1"/>
</dbReference>
<dbReference type="GO" id="GO:0042393">
    <property type="term" value="F:histone binding"/>
    <property type="evidence" value="ECO:0007669"/>
    <property type="project" value="TreeGrafter"/>
</dbReference>
<comment type="similarity">
    <text evidence="2 11">Belongs to the SNF2/RAD54 helicase family.</text>
</comment>
<comment type="subunit">
    <text evidence="11">Component of the INO80 chromatin-remodeling complex.</text>
</comment>
<dbReference type="GO" id="GO:0004386">
    <property type="term" value="F:helicase activity"/>
    <property type="evidence" value="ECO:0007669"/>
    <property type="project" value="UniProtKB-KW"/>
</dbReference>
<dbReference type="InterPro" id="IPR020838">
    <property type="entry name" value="DBINO"/>
</dbReference>
<keyword evidence="7 11" id="KW-0067">ATP-binding</keyword>
<dbReference type="Gene3D" id="3.40.50.10810">
    <property type="entry name" value="Tandem AAA-ATPase domain"/>
    <property type="match status" value="1"/>
</dbReference>
<feature type="coiled-coil region" evidence="12">
    <location>
        <begin position="385"/>
        <end position="424"/>
    </location>
</feature>
<feature type="domain" description="Helicase ATP-binding" evidence="14">
    <location>
        <begin position="557"/>
        <end position="728"/>
    </location>
</feature>
<keyword evidence="12" id="KW-0175">Coiled coil</keyword>
<dbReference type="GO" id="GO:0031011">
    <property type="term" value="C:Ino80 complex"/>
    <property type="evidence" value="ECO:0007669"/>
    <property type="project" value="UniProtKB-UniRule"/>
</dbReference>
<evidence type="ECO:0000313" key="18">
    <source>
        <dbReference type="Proteomes" id="UP001418222"/>
    </source>
</evidence>
<keyword evidence="5 11" id="KW-0227">DNA damage</keyword>
<dbReference type="FunFam" id="3.40.50.300:FF:001066">
    <property type="entry name" value="DNA helicase INO80-like protein"/>
    <property type="match status" value="1"/>
</dbReference>
<evidence type="ECO:0000256" key="1">
    <source>
        <dbReference type="ARBA" id="ARBA00004123"/>
    </source>
</evidence>
<dbReference type="CDD" id="cd18793">
    <property type="entry name" value="SF2_C_SNF"/>
    <property type="match status" value="1"/>
</dbReference>
<dbReference type="InterPro" id="IPR000330">
    <property type="entry name" value="SNF2_N"/>
</dbReference>
<evidence type="ECO:0000256" key="12">
    <source>
        <dbReference type="SAM" id="Coils"/>
    </source>
</evidence>
<dbReference type="GO" id="GO:0005524">
    <property type="term" value="F:ATP binding"/>
    <property type="evidence" value="ECO:0007669"/>
    <property type="project" value="UniProtKB-UniRule"/>
</dbReference>
<comment type="function">
    <text evidence="11">ATPase component of the INO80 complex which remodels chromatin by shifting nucleosomes and is involved in DNA repair.</text>
</comment>
<sequence length="1569" mass="178695">MLDHSNGAVIDRPSDLTRRRNKAVFHPKGGLRSFIRKQSEENDVDGDDYGTGISDEHYRSMLSEHVQKFRRVKPKDSSSPSASARAAVVLVPKRKPGLKGGKYGNEHLVSVKEETTFHEMDVSPERYEANFESEYGGSNRFASSMDSSYLDIGEGIMYRIPPTYDKLLTLFKLPSYSEIRIEENFLKGTMDLRSLAAMIASYRRHEGQNQGGLGEPQTQYDSLQARLKALSSNENFSLKVDVSLDPHSIPEGAAGRIRRLIMSESGSLQVYYVKVLERGDTYEIIERSLPKKLIAKKDPSVIEKEEMDKISKAWVNIARRDIPKHHRFCTNLFRKQISDAKRCSENCQREVKMKVSRSLKLMKTAAIRTRKLARDMLILWKRVDKEQAEVRKKEEQDAAEALKREEELREAKRQQQRLNFLLSQTELYSHFMQNKASSLPTENLSVEEGEDPERKISADIKSGEDPEEAELKKQALKAAQLAASQQRKITDEFDSECMKLRQAAGLSDAANDSLITGSSNMDLLHPSTMPAKSSVQTPDMFKGTLKEYQLKGLQWLVNCYEQGLNGILADEMGLGKTIQAMAFLAHLAEEKNIWGPFLVVAPASVLNNWADEVNRFCPDLKTLPYWGALPERMVLRKNINPKRLYRRDAGFHILITSYQLLVTDEKYLRRVKWQYMVLDEAQAIKSSNSIRWKTLLSFNCRNRLLLTGTPVQNNMAELWALLHFIMPTLFDSHEQFNEWFSKGIESHAEHGGTLNEHQLNRLHAVLKPFMLRRVKKDVVSEMTLKKEVTVHCKLSSRQQAFYQAIKNKISLSELLDGHRGHLNDKKIVNLMNIVIQLRKVCNHPELFERNEGSSYLHFAEIPNSLRPPSFGELEDVHYSGDCNPISYKVPKLLYEEFVRNAGVPFPVSGLRSPQESLEKLFNIFSAKGIHQSAFSNCEDLPSTSSGAFGFTRLMNLSPAEVSFLARCSFLERLFFTVMRWDKLFIDETLEILMNSESNDIEYDKLEKGKVRAVTRMLLSPINSETKLLRRRFATGPGEAPFEPLVVSHQERLILNVRLLRSSYAFIPRARAPLINICCPDRNFTYQMIEELHHPWAKRMFVGFARTSEFNGPRWPIRSHHLVEEINTKEFSFQPILQLSHRIFGSSPPIQSFDPAKMLTDSGKLQKLDVLLKRLRAENHRVLLFAQMTKMLNILEDYMNYRKYKYFRLDGSSTIMDRRDMVRDFQRRNDIFVFLLSTRAGGLGINLTAADTVIFYESDWNPTLDLQAMDRAHRLGQTKEVTVYRLICKETVEEKILQRASQKNTVQQLVMTGGHVQGDLLKPEDVVSLLLDDAQLEQKLREIPLQTKDRQKSKRGNGNKGIRVDADGSVSLEELEKAELRCAESEPAELQSGKSSNKKVMRLILQQISWARFGVHFVNSESPHPSSLPATGLPLTLAGRLLLKRNSRAPMFCCSYPNTVLPTRGAKALFGKVDTRKSGSDQQTPARSQDLPESSAHVDSTMGANEAAGAIIMEERPSRSKRLKKSVNRNLEPTVTSAAVTVNSVDHLRPSTHEMHARSGDRASLDPTEQ</sequence>
<evidence type="ECO:0000259" key="14">
    <source>
        <dbReference type="PROSITE" id="PS51192"/>
    </source>
</evidence>
<dbReference type="Pfam" id="PF13892">
    <property type="entry name" value="DBINO"/>
    <property type="match status" value="1"/>
</dbReference>
<dbReference type="GO" id="GO:0006281">
    <property type="term" value="P:DNA repair"/>
    <property type="evidence" value="ECO:0007669"/>
    <property type="project" value="UniProtKB-UniRule"/>
</dbReference>
<dbReference type="GO" id="GO:0016887">
    <property type="term" value="F:ATP hydrolysis activity"/>
    <property type="evidence" value="ECO:0007669"/>
    <property type="project" value="TreeGrafter"/>
</dbReference>
<evidence type="ECO:0000313" key="17">
    <source>
        <dbReference type="EMBL" id="KAK8956978.1"/>
    </source>
</evidence>
<feature type="domain" description="DBINO" evidence="16">
    <location>
        <begin position="313"/>
        <end position="438"/>
    </location>
</feature>
<dbReference type="InterPro" id="IPR050520">
    <property type="entry name" value="INO80/SWR1_helicase"/>
</dbReference>
<dbReference type="InterPro" id="IPR038718">
    <property type="entry name" value="SNF2-like_sf"/>
</dbReference>
<dbReference type="EMBL" id="JBBWWQ010000001">
    <property type="protein sequence ID" value="KAK8956978.1"/>
    <property type="molecule type" value="Genomic_DNA"/>
</dbReference>
<feature type="domain" description="Helicase C-terminal" evidence="15">
    <location>
        <begin position="1166"/>
        <end position="1316"/>
    </location>
</feature>
<comment type="domain">
    <text evidence="11">The DBINO region is involved in binding to DNA.</text>
</comment>
<evidence type="ECO:0000256" key="8">
    <source>
        <dbReference type="ARBA" id="ARBA00023125"/>
    </source>
</evidence>
<keyword evidence="17" id="KW-0347">Helicase</keyword>
<evidence type="ECO:0000256" key="10">
    <source>
        <dbReference type="ARBA" id="ARBA00023242"/>
    </source>
</evidence>